<keyword evidence="1" id="KW-0175">Coiled coil</keyword>
<keyword evidence="3" id="KW-1185">Reference proteome</keyword>
<proteinExistence type="predicted"/>
<organism evidence="2 3">
    <name type="scientific">Dimorphilus gyrociliatus</name>
    <dbReference type="NCBI Taxonomy" id="2664684"/>
    <lineage>
        <taxon>Eukaryota</taxon>
        <taxon>Metazoa</taxon>
        <taxon>Spiralia</taxon>
        <taxon>Lophotrochozoa</taxon>
        <taxon>Annelida</taxon>
        <taxon>Polychaeta</taxon>
        <taxon>Polychaeta incertae sedis</taxon>
        <taxon>Dinophilidae</taxon>
        <taxon>Dimorphilus</taxon>
    </lineage>
</organism>
<evidence type="ECO:0000313" key="3">
    <source>
        <dbReference type="Proteomes" id="UP000549394"/>
    </source>
</evidence>
<sequence>MQNLQQELERIKIELNLRNEREASNIDSLKLTTSNELQKLRNDNEKLLDKLEERRLESTNNRNTIEDLNNQVKKLDNFPNPFVVEETLTFLKNQYKVATKEIEDIKEKLNCLDNTEVMLKEAICLLISKRLLFRFKQEKKKILQNEKLAHSITKKHLKFVRDELIKVENQMRKQRDMYNERLSSMANCETGKTRIEKIDQIIIVSDEKAQMLLDGSGMI</sequence>
<dbReference type="AlphaFoldDB" id="A0A7I8VRL8"/>
<evidence type="ECO:0000313" key="2">
    <source>
        <dbReference type="EMBL" id="CAD5118622.1"/>
    </source>
</evidence>
<dbReference type="EMBL" id="CAJFCJ010000009">
    <property type="protein sequence ID" value="CAD5118622.1"/>
    <property type="molecule type" value="Genomic_DNA"/>
</dbReference>
<evidence type="ECO:0000256" key="1">
    <source>
        <dbReference type="SAM" id="Coils"/>
    </source>
</evidence>
<comment type="caution">
    <text evidence="2">The sequence shown here is derived from an EMBL/GenBank/DDBJ whole genome shotgun (WGS) entry which is preliminary data.</text>
</comment>
<reference evidence="2 3" key="1">
    <citation type="submission" date="2020-08" db="EMBL/GenBank/DDBJ databases">
        <authorList>
            <person name="Hejnol A."/>
        </authorList>
    </citation>
    <scope>NUCLEOTIDE SEQUENCE [LARGE SCALE GENOMIC DNA]</scope>
</reference>
<gene>
    <name evidence="2" type="ORF">DGYR_LOCUS6973</name>
</gene>
<dbReference type="Proteomes" id="UP000549394">
    <property type="component" value="Unassembled WGS sequence"/>
</dbReference>
<protein>
    <submittedName>
        <fullName evidence="2">DgyrCDS7306</fullName>
    </submittedName>
</protein>
<feature type="coiled-coil region" evidence="1">
    <location>
        <begin position="1"/>
        <end position="115"/>
    </location>
</feature>
<accession>A0A7I8VRL8</accession>
<name>A0A7I8VRL8_9ANNE</name>